<dbReference type="InterPro" id="IPR000890">
    <property type="entry name" value="Aliphatic_acid_kin_short-chain"/>
</dbReference>
<dbReference type="SUPFAM" id="SSF53067">
    <property type="entry name" value="Actin-like ATPase domain"/>
    <property type="match status" value="2"/>
</dbReference>
<evidence type="ECO:0000313" key="8">
    <source>
        <dbReference type="EMBL" id="OHA54804.1"/>
    </source>
</evidence>
<evidence type="ECO:0000313" key="9">
    <source>
        <dbReference type="Proteomes" id="UP000177575"/>
    </source>
</evidence>
<evidence type="ECO:0000256" key="5">
    <source>
        <dbReference type="ARBA" id="ARBA00022840"/>
    </source>
</evidence>
<protein>
    <recommendedName>
        <fullName evidence="6">Acetate kinase</fullName>
        <ecNumber evidence="6">2.7.2.1</ecNumber>
    </recommendedName>
    <alternativeName>
        <fullName evidence="6">Acetokinase</fullName>
    </alternativeName>
</protein>
<dbReference type="EMBL" id="MHTC01000038">
    <property type="protein sequence ID" value="OHA54804.1"/>
    <property type="molecule type" value="Genomic_DNA"/>
</dbReference>
<reference evidence="8 9" key="1">
    <citation type="journal article" date="2016" name="Nat. Commun.">
        <title>Thousands of microbial genomes shed light on interconnected biogeochemical processes in an aquifer system.</title>
        <authorList>
            <person name="Anantharaman K."/>
            <person name="Brown C.T."/>
            <person name="Hug L.A."/>
            <person name="Sharon I."/>
            <person name="Castelle C.J."/>
            <person name="Probst A.J."/>
            <person name="Thomas B.C."/>
            <person name="Singh A."/>
            <person name="Wilkins M.J."/>
            <person name="Karaoz U."/>
            <person name="Brodie E.L."/>
            <person name="Williams K.H."/>
            <person name="Hubbard S.S."/>
            <person name="Banfield J.F."/>
        </authorList>
    </citation>
    <scope>NUCLEOTIDE SEQUENCE [LARGE SCALE GENOMIC DNA]</scope>
</reference>
<proteinExistence type="inferred from homology"/>
<dbReference type="Gene3D" id="3.30.420.40">
    <property type="match status" value="2"/>
</dbReference>
<dbReference type="Pfam" id="PF00871">
    <property type="entry name" value="Acetate_kinase"/>
    <property type="match status" value="1"/>
</dbReference>
<dbReference type="HAMAP" id="MF_00020">
    <property type="entry name" value="Acetate_kinase"/>
    <property type="match status" value="1"/>
</dbReference>
<dbReference type="GO" id="GO:0005737">
    <property type="term" value="C:cytoplasm"/>
    <property type="evidence" value="ECO:0007669"/>
    <property type="project" value="UniProtKB-SubCell"/>
</dbReference>
<keyword evidence="2 6" id="KW-0808">Transferase</keyword>
<keyword evidence="6" id="KW-0963">Cytoplasm</keyword>
<dbReference type="UniPathway" id="UPA00340">
    <property type="reaction ID" value="UER00458"/>
</dbReference>
<comment type="cofactor">
    <cofactor evidence="6">
        <name>Mg(2+)</name>
        <dbReference type="ChEBI" id="CHEBI:18420"/>
    </cofactor>
    <cofactor evidence="6">
        <name>Mn(2+)</name>
        <dbReference type="ChEBI" id="CHEBI:29035"/>
    </cofactor>
    <text evidence="6">Mg(2+). Can also accept Mn(2+).</text>
</comment>
<dbReference type="GO" id="GO:0006083">
    <property type="term" value="P:acetate metabolic process"/>
    <property type="evidence" value="ECO:0007669"/>
    <property type="project" value="TreeGrafter"/>
</dbReference>
<feature type="binding site" evidence="6">
    <location>
        <position position="376"/>
    </location>
    <ligand>
        <name>Mg(2+)</name>
        <dbReference type="ChEBI" id="CHEBI:18420"/>
    </ligand>
</feature>
<dbReference type="PANTHER" id="PTHR21060">
    <property type="entry name" value="ACETATE KINASE"/>
    <property type="match status" value="1"/>
</dbReference>
<feature type="binding site" evidence="6">
    <location>
        <begin position="283"/>
        <end position="285"/>
    </location>
    <ligand>
        <name>ATP</name>
        <dbReference type="ChEBI" id="CHEBI:30616"/>
    </ligand>
</feature>
<comment type="subcellular location">
    <subcellularLocation>
        <location evidence="6">Cytoplasm</location>
    </subcellularLocation>
</comment>
<comment type="catalytic activity">
    <reaction evidence="6">
        <text>acetate + ATP = acetyl phosphate + ADP</text>
        <dbReference type="Rhea" id="RHEA:11352"/>
        <dbReference type="ChEBI" id="CHEBI:22191"/>
        <dbReference type="ChEBI" id="CHEBI:30089"/>
        <dbReference type="ChEBI" id="CHEBI:30616"/>
        <dbReference type="ChEBI" id="CHEBI:456216"/>
        <dbReference type="EC" id="2.7.2.1"/>
    </reaction>
</comment>
<dbReference type="PANTHER" id="PTHR21060:SF15">
    <property type="entry name" value="ACETATE KINASE-RELATED"/>
    <property type="match status" value="1"/>
</dbReference>
<name>A0A1G2Q2L5_9BACT</name>
<comment type="caution">
    <text evidence="6">Lacks conserved residue(s) required for the propagation of feature annotation.</text>
</comment>
<dbReference type="AlphaFoldDB" id="A0A1G2Q2L5"/>
<organism evidence="8 9">
    <name type="scientific">Candidatus Veblenbacteria bacterium RIFOXYB1_FULL_43_13</name>
    <dbReference type="NCBI Taxonomy" id="1802426"/>
    <lineage>
        <taxon>Bacteria</taxon>
        <taxon>Candidatus Vebleniibacteriota</taxon>
    </lineage>
</organism>
<dbReference type="GO" id="GO:0008776">
    <property type="term" value="F:acetate kinase activity"/>
    <property type="evidence" value="ECO:0007669"/>
    <property type="project" value="UniProtKB-UniRule"/>
</dbReference>
<evidence type="ECO:0000256" key="7">
    <source>
        <dbReference type="RuleBase" id="RU003835"/>
    </source>
</evidence>
<feature type="site" description="Transition state stabilizer" evidence="6">
    <location>
        <position position="181"/>
    </location>
</feature>
<feature type="active site" description="Proton donor/acceptor" evidence="6">
    <location>
        <position position="149"/>
    </location>
</feature>
<dbReference type="PIRSF" id="PIRSF000722">
    <property type="entry name" value="Acetate_prop_kin"/>
    <property type="match status" value="1"/>
</dbReference>
<dbReference type="InterPro" id="IPR004372">
    <property type="entry name" value="Ac/propionate_kinase"/>
</dbReference>
<feature type="binding site" evidence="6">
    <location>
        <begin position="209"/>
        <end position="213"/>
    </location>
    <ligand>
        <name>ATP</name>
        <dbReference type="ChEBI" id="CHEBI:30616"/>
    </ligand>
</feature>
<dbReference type="InterPro" id="IPR023865">
    <property type="entry name" value="Aliphatic_acid_kinase_CS"/>
</dbReference>
<comment type="caution">
    <text evidence="8">The sequence shown here is derived from an EMBL/GenBank/DDBJ whole genome shotgun (WGS) entry which is preliminary data.</text>
</comment>
<feature type="binding site" evidence="6">
    <location>
        <position position="21"/>
    </location>
    <ligand>
        <name>ATP</name>
        <dbReference type="ChEBI" id="CHEBI:30616"/>
    </ligand>
</feature>
<gene>
    <name evidence="6" type="primary">ackA</name>
    <name evidence="8" type="ORF">A2388_01615</name>
</gene>
<dbReference type="GO" id="GO:0005524">
    <property type="term" value="F:ATP binding"/>
    <property type="evidence" value="ECO:0007669"/>
    <property type="project" value="UniProtKB-KW"/>
</dbReference>
<comment type="subunit">
    <text evidence="6">Homodimer.</text>
</comment>
<feature type="binding site" evidence="6">
    <location>
        <position position="14"/>
    </location>
    <ligand>
        <name>Mg(2+)</name>
        <dbReference type="ChEBI" id="CHEBI:18420"/>
    </ligand>
</feature>
<dbReference type="InterPro" id="IPR043129">
    <property type="entry name" value="ATPase_NBD"/>
</dbReference>
<comment type="function">
    <text evidence="6">Catalyzes the formation of acetyl phosphate from acetate and ATP. Can also catalyze the reverse reaction.</text>
</comment>
<dbReference type="Proteomes" id="UP000177575">
    <property type="component" value="Unassembled WGS sequence"/>
</dbReference>
<feature type="binding site" evidence="6">
    <location>
        <position position="92"/>
    </location>
    <ligand>
        <name>substrate</name>
    </ligand>
</feature>
<comment type="similarity">
    <text evidence="1 6 7">Belongs to the acetokinase family.</text>
</comment>
<dbReference type="GO" id="GO:0006085">
    <property type="term" value="P:acetyl-CoA biosynthetic process"/>
    <property type="evidence" value="ECO:0007669"/>
    <property type="project" value="UniProtKB-UniRule"/>
</dbReference>
<dbReference type="GO" id="GO:0000287">
    <property type="term" value="F:magnesium ion binding"/>
    <property type="evidence" value="ECO:0007669"/>
    <property type="project" value="UniProtKB-UniRule"/>
</dbReference>
<sequence>MKLKDKSSYILVFNAGSATLKWALYEEDGLVEAGRGTVERIGERGSFAEWRLFGKLSVKQLKFSDHKQAVGYIVKMLAWHKLLGSISLVGHRIVYGGQLFIAPVKLTKEVINRLEKLPSLAPLHNPVELAVAKAASKLLPKVKQIAEFDTAWFAHLPLESQTYALPRLLNKKYGLKKYGFHGLSHNYVTNEAARILGKKTEQVNLVTCHLGSGSSVAAVRAGKPIDTSMGFTPLAGLVMCTRAGDVDPGLLLYLAKQPGFSIKKLDQLLNHESGLKGMTGVADMREVLTMAGYEVLGFRVKKLVSASDRQQAKLALKVYLYNLQKYIGAYAAILGRVDAIVFTGGIGERNEVVRNLTMQGLPTLKNVSVLAIPTNEELAIARQIINN</sequence>
<dbReference type="EC" id="2.7.2.1" evidence="6"/>
<keyword evidence="6" id="KW-0479">Metal-binding</keyword>
<evidence type="ECO:0000256" key="6">
    <source>
        <dbReference type="HAMAP-Rule" id="MF_00020"/>
    </source>
</evidence>
<feature type="site" description="Transition state stabilizer" evidence="6">
    <location>
        <position position="242"/>
    </location>
</feature>
<dbReference type="NCBIfam" id="TIGR00016">
    <property type="entry name" value="ackA"/>
    <property type="match status" value="1"/>
</dbReference>
<keyword evidence="5 6" id="KW-0067">ATP-binding</keyword>
<keyword evidence="6" id="KW-0460">Magnesium</keyword>
<evidence type="ECO:0000256" key="2">
    <source>
        <dbReference type="ARBA" id="ARBA00022679"/>
    </source>
</evidence>
<evidence type="ECO:0000256" key="1">
    <source>
        <dbReference type="ARBA" id="ARBA00008748"/>
    </source>
</evidence>
<comment type="pathway">
    <text evidence="6">Metabolic intermediate biosynthesis; acetyl-CoA biosynthesis; acetyl-CoA from acetate: step 1/2.</text>
</comment>
<keyword evidence="3 6" id="KW-0547">Nucleotide-binding</keyword>
<keyword evidence="4 6" id="KW-0418">Kinase</keyword>
<dbReference type="PROSITE" id="PS01076">
    <property type="entry name" value="ACETATE_KINASE_2"/>
    <property type="match status" value="1"/>
</dbReference>
<evidence type="ECO:0000256" key="3">
    <source>
        <dbReference type="ARBA" id="ARBA00022741"/>
    </source>
</evidence>
<dbReference type="PRINTS" id="PR00471">
    <property type="entry name" value="ACETATEKNASE"/>
</dbReference>
<evidence type="ECO:0000256" key="4">
    <source>
        <dbReference type="ARBA" id="ARBA00022777"/>
    </source>
</evidence>
<accession>A0A1G2Q2L5</accession>